<protein>
    <submittedName>
        <fullName evidence="2">Armadillo/beta-catenin-like repeat family protein</fullName>
    </submittedName>
</protein>
<dbReference type="RefSeq" id="WP_232239115.1">
    <property type="nucleotide sequence ID" value="NZ_CP008727.1"/>
</dbReference>
<gene>
    <name evidence="2" type="ORF">DM82_4934</name>
</gene>
<reference evidence="2 3" key="1">
    <citation type="submission" date="2014-06" db="EMBL/GenBank/DDBJ databases">
        <authorList>
            <person name="Bishop-Lilly K.A."/>
            <person name="Broomall S.M."/>
            <person name="Chain P.S."/>
            <person name="Chertkov O."/>
            <person name="Coyne S.R."/>
            <person name="Daligault H.E."/>
            <person name="Davenport K.W."/>
            <person name="Erkkila T."/>
            <person name="Frey K.G."/>
            <person name="Gibbons H.S."/>
            <person name="Gu W."/>
            <person name="Jaissle J."/>
            <person name="Johnson S.L."/>
            <person name="Koroleva G.I."/>
            <person name="Ladner J.T."/>
            <person name="Lo C.-C."/>
            <person name="Minogue T.D."/>
            <person name="Munk C."/>
            <person name="Palacios G.F."/>
            <person name="Redden C.L."/>
            <person name="Rosenzweig C.N."/>
            <person name="Scholz M.B."/>
            <person name="Teshima H."/>
            <person name="Xu Y."/>
        </authorList>
    </citation>
    <scope>NUCLEOTIDE SEQUENCE [LARGE SCALE GENOMIC DNA]</scope>
    <source>
        <strain evidence="2 3">EO147</strain>
    </source>
</reference>
<feature type="compositionally biased region" description="Basic residues" evidence="1">
    <location>
        <begin position="248"/>
        <end position="259"/>
    </location>
</feature>
<name>A0AAI8B9I5_9BURK</name>
<feature type="region of interest" description="Disordered" evidence="1">
    <location>
        <begin position="233"/>
        <end position="259"/>
    </location>
</feature>
<sequence length="259" mass="28175">MSVKEYRQQIEAQLQTRRVSAAAEATAAPVDSDPVAIWNQALEHVVDSTLDPADRRGALQILQAASFLAPQFASLHAEYLDTLRRLATDADSELRRMALDALSNQKDDFARQKLTEGLSSPEDALVAPAVALGFLARDDHGSAHDIARDLLKQSTDQHVREQAVRILGAAPAAKSLLDAVMKDKTEFRQVRRASAVALRALDPQMFAKCAQDILEDESDFEDIKATVAGALQRANVTPATPPSAPTKHPAKKGAGRRRR</sequence>
<evidence type="ECO:0000313" key="3">
    <source>
        <dbReference type="Proteomes" id="UP000029424"/>
    </source>
</evidence>
<dbReference type="KEGG" id="bok:DM82_4934"/>
<dbReference type="Proteomes" id="UP000029424">
    <property type="component" value="Chromosome 2"/>
</dbReference>
<organism evidence="2 3">
    <name type="scientific">Burkholderia oklahomensis</name>
    <dbReference type="NCBI Taxonomy" id="342113"/>
    <lineage>
        <taxon>Bacteria</taxon>
        <taxon>Pseudomonadati</taxon>
        <taxon>Pseudomonadota</taxon>
        <taxon>Betaproteobacteria</taxon>
        <taxon>Burkholderiales</taxon>
        <taxon>Burkholderiaceae</taxon>
        <taxon>Burkholderia</taxon>
        <taxon>pseudomallei group</taxon>
    </lineage>
</organism>
<keyword evidence="3" id="KW-1185">Reference proteome</keyword>
<dbReference type="InterPro" id="IPR011989">
    <property type="entry name" value="ARM-like"/>
</dbReference>
<dbReference type="Gene3D" id="1.25.10.10">
    <property type="entry name" value="Leucine-rich Repeat Variant"/>
    <property type="match status" value="1"/>
</dbReference>
<dbReference type="Pfam" id="PF13646">
    <property type="entry name" value="HEAT_2"/>
    <property type="match status" value="1"/>
</dbReference>
<dbReference type="AlphaFoldDB" id="A0AAI8B9I5"/>
<evidence type="ECO:0000313" key="2">
    <source>
        <dbReference type="EMBL" id="AIO68673.1"/>
    </source>
</evidence>
<dbReference type="SUPFAM" id="SSF48371">
    <property type="entry name" value="ARM repeat"/>
    <property type="match status" value="1"/>
</dbReference>
<proteinExistence type="predicted"/>
<dbReference type="InterPro" id="IPR016024">
    <property type="entry name" value="ARM-type_fold"/>
</dbReference>
<dbReference type="EMBL" id="CP008727">
    <property type="protein sequence ID" value="AIO68673.1"/>
    <property type="molecule type" value="Genomic_DNA"/>
</dbReference>
<accession>A0AAI8B9I5</accession>
<evidence type="ECO:0000256" key="1">
    <source>
        <dbReference type="SAM" id="MobiDB-lite"/>
    </source>
</evidence>